<evidence type="ECO:0000313" key="3">
    <source>
        <dbReference type="Proteomes" id="UP001371218"/>
    </source>
</evidence>
<protein>
    <submittedName>
        <fullName evidence="2">HDOD domain-containing protein</fullName>
    </submittedName>
</protein>
<reference evidence="2 3" key="1">
    <citation type="submission" date="2024-04" db="EMBL/GenBank/DDBJ databases">
        <title>Novel species of the genus Ideonella isolated from streams.</title>
        <authorList>
            <person name="Lu H."/>
        </authorList>
    </citation>
    <scope>NUCLEOTIDE SEQUENCE [LARGE SCALE GENOMIC DNA]</scope>
    <source>
        <strain evidence="2 3">DXS29W</strain>
    </source>
</reference>
<evidence type="ECO:0000313" key="2">
    <source>
        <dbReference type="EMBL" id="MEK8030792.1"/>
    </source>
</evidence>
<keyword evidence="3" id="KW-1185">Reference proteome</keyword>
<feature type="domain" description="HDOD" evidence="1">
    <location>
        <begin position="16"/>
        <end position="207"/>
    </location>
</feature>
<dbReference type="Proteomes" id="UP001371218">
    <property type="component" value="Unassembled WGS sequence"/>
</dbReference>
<accession>A0ABU9BLF8</accession>
<dbReference type="PROSITE" id="PS51833">
    <property type="entry name" value="HDOD"/>
    <property type="match status" value="1"/>
</dbReference>
<dbReference type="Pfam" id="PF08668">
    <property type="entry name" value="HDOD"/>
    <property type="match status" value="1"/>
</dbReference>
<organism evidence="2 3">
    <name type="scientific">Ideonella lacteola</name>
    <dbReference type="NCBI Taxonomy" id="2984193"/>
    <lineage>
        <taxon>Bacteria</taxon>
        <taxon>Pseudomonadati</taxon>
        <taxon>Pseudomonadota</taxon>
        <taxon>Betaproteobacteria</taxon>
        <taxon>Burkholderiales</taxon>
        <taxon>Sphaerotilaceae</taxon>
        <taxon>Ideonella</taxon>
    </lineage>
</organism>
<dbReference type="EMBL" id="JBBUTG010000004">
    <property type="protein sequence ID" value="MEK8030792.1"/>
    <property type="molecule type" value="Genomic_DNA"/>
</dbReference>
<comment type="caution">
    <text evidence="2">The sequence shown here is derived from an EMBL/GenBank/DDBJ whole genome shotgun (WGS) entry which is preliminary data.</text>
</comment>
<gene>
    <name evidence="2" type="ORF">AACH06_08205</name>
</gene>
<dbReference type="InterPro" id="IPR013976">
    <property type="entry name" value="HDOD"/>
</dbReference>
<sequence>MTTRPDPSLRQLDIELPASPAATMKLSELMGVEDTSIPEVAEVIEGDLALASAVVRTVNSAMFGVLRRVETVAEAVLYLGMREVAAITLELGLRTQFPPSPDMTRIWDTARLRGLLMGRAAVSLNLHAWRAQSAGLFAQSGQAVLCLHAPAEYPGMLARHPGLDLAGLLDEETASFGLSHEVLGSSLCRAWGLAGDVADYVRERPHPRDVWSQRPQAVRALLALGAVADAAIAGVDMQAIAEEVSEVSGLDANVLAKAVAQHWQRINDASAED</sequence>
<dbReference type="SUPFAM" id="SSF109604">
    <property type="entry name" value="HD-domain/PDEase-like"/>
    <property type="match status" value="1"/>
</dbReference>
<name>A0ABU9BLF8_9BURK</name>
<dbReference type="PANTHER" id="PTHR33525:SF4">
    <property type="entry name" value="CYCLIC DI-GMP PHOSPHODIESTERASE CDGJ"/>
    <property type="match status" value="1"/>
</dbReference>
<dbReference type="Gene3D" id="1.10.3210.10">
    <property type="entry name" value="Hypothetical protein af1432"/>
    <property type="match status" value="1"/>
</dbReference>
<proteinExistence type="predicted"/>
<dbReference type="PANTHER" id="PTHR33525">
    <property type="match status" value="1"/>
</dbReference>
<dbReference type="InterPro" id="IPR052340">
    <property type="entry name" value="RNase_Y/CdgJ"/>
</dbReference>
<evidence type="ECO:0000259" key="1">
    <source>
        <dbReference type="PROSITE" id="PS51833"/>
    </source>
</evidence>
<dbReference type="RefSeq" id="WP_341425164.1">
    <property type="nucleotide sequence ID" value="NZ_JBBUTG010000004.1"/>
</dbReference>